<feature type="transmembrane region" description="Helical" evidence="8">
    <location>
        <begin position="12"/>
        <end position="36"/>
    </location>
</feature>
<evidence type="ECO:0000256" key="5">
    <source>
        <dbReference type="ARBA" id="ARBA00022692"/>
    </source>
</evidence>
<evidence type="ECO:0000256" key="7">
    <source>
        <dbReference type="ARBA" id="ARBA00023136"/>
    </source>
</evidence>
<accession>A0A4Q9DNQ8</accession>
<keyword evidence="6 8" id="KW-1133">Transmembrane helix</keyword>
<dbReference type="EMBL" id="SIRE01000013">
    <property type="protein sequence ID" value="TBL76539.1"/>
    <property type="molecule type" value="Genomic_DNA"/>
</dbReference>
<feature type="transmembrane region" description="Helical" evidence="8">
    <location>
        <begin position="298"/>
        <end position="316"/>
    </location>
</feature>
<evidence type="ECO:0000256" key="3">
    <source>
        <dbReference type="ARBA" id="ARBA00022475"/>
    </source>
</evidence>
<dbReference type="Proteomes" id="UP000293142">
    <property type="component" value="Unassembled WGS sequence"/>
</dbReference>
<keyword evidence="5 8" id="KW-0812">Transmembrane</keyword>
<evidence type="ECO:0000256" key="1">
    <source>
        <dbReference type="ARBA" id="ARBA00004651"/>
    </source>
</evidence>
<dbReference type="GO" id="GO:0005886">
    <property type="term" value="C:plasma membrane"/>
    <property type="evidence" value="ECO:0007669"/>
    <property type="project" value="UniProtKB-SubCell"/>
</dbReference>
<evidence type="ECO:0000256" key="4">
    <source>
        <dbReference type="ARBA" id="ARBA00022519"/>
    </source>
</evidence>
<dbReference type="Pfam" id="PF02653">
    <property type="entry name" value="BPD_transp_2"/>
    <property type="match status" value="1"/>
</dbReference>
<comment type="caution">
    <text evidence="9">The sequence shown here is derived from an EMBL/GenBank/DDBJ whole genome shotgun (WGS) entry which is preliminary data.</text>
</comment>
<dbReference type="PANTHER" id="PTHR32196:SF21">
    <property type="entry name" value="ABC TRANSPORTER PERMEASE PROTEIN YPHD-RELATED"/>
    <property type="match status" value="1"/>
</dbReference>
<dbReference type="PANTHER" id="PTHR32196">
    <property type="entry name" value="ABC TRANSPORTER PERMEASE PROTEIN YPHD-RELATED-RELATED"/>
    <property type="match status" value="1"/>
</dbReference>
<keyword evidence="7 8" id="KW-0472">Membrane</keyword>
<evidence type="ECO:0000256" key="6">
    <source>
        <dbReference type="ARBA" id="ARBA00022989"/>
    </source>
</evidence>
<keyword evidence="2" id="KW-0813">Transport</keyword>
<name>A0A4Q9DNQ8_9BACL</name>
<keyword evidence="4" id="KW-0997">Cell inner membrane</keyword>
<dbReference type="GO" id="GO:0022857">
    <property type="term" value="F:transmembrane transporter activity"/>
    <property type="evidence" value="ECO:0007669"/>
    <property type="project" value="InterPro"/>
</dbReference>
<dbReference type="InterPro" id="IPR001851">
    <property type="entry name" value="ABC_transp_permease"/>
</dbReference>
<dbReference type="CDD" id="cd06579">
    <property type="entry name" value="TM_PBP1_transp_AraH_like"/>
    <property type="match status" value="1"/>
</dbReference>
<evidence type="ECO:0000313" key="10">
    <source>
        <dbReference type="Proteomes" id="UP000293142"/>
    </source>
</evidence>
<dbReference type="AlphaFoldDB" id="A0A4Q9DNQ8"/>
<feature type="transmembrane region" description="Helical" evidence="8">
    <location>
        <begin position="221"/>
        <end position="242"/>
    </location>
</feature>
<feature type="transmembrane region" description="Helical" evidence="8">
    <location>
        <begin position="70"/>
        <end position="87"/>
    </location>
</feature>
<feature type="transmembrane region" description="Helical" evidence="8">
    <location>
        <begin position="169"/>
        <end position="190"/>
    </location>
</feature>
<dbReference type="OrthoDB" id="9815820at2"/>
<evidence type="ECO:0000313" key="9">
    <source>
        <dbReference type="EMBL" id="TBL76539.1"/>
    </source>
</evidence>
<proteinExistence type="predicted"/>
<keyword evidence="3" id="KW-1003">Cell membrane</keyword>
<evidence type="ECO:0000256" key="2">
    <source>
        <dbReference type="ARBA" id="ARBA00022448"/>
    </source>
</evidence>
<gene>
    <name evidence="9" type="ORF">EYB31_19100</name>
</gene>
<protein>
    <submittedName>
        <fullName evidence="9">ABC transporter permease</fullName>
    </submittedName>
</protein>
<reference evidence="9 10" key="1">
    <citation type="submission" date="2019-02" db="EMBL/GenBank/DDBJ databases">
        <title>Paenibacillus sp. nov., isolated from surface-sterilized tissue of Thalictrum simplex L.</title>
        <authorList>
            <person name="Tuo L."/>
        </authorList>
    </citation>
    <scope>NUCLEOTIDE SEQUENCE [LARGE SCALE GENOMIC DNA]</scope>
    <source>
        <strain evidence="9 10">N2SHLJ1</strain>
    </source>
</reference>
<organism evidence="9 10">
    <name type="scientific">Paenibacillus thalictri</name>
    <dbReference type="NCBI Taxonomy" id="2527873"/>
    <lineage>
        <taxon>Bacteria</taxon>
        <taxon>Bacillati</taxon>
        <taxon>Bacillota</taxon>
        <taxon>Bacilli</taxon>
        <taxon>Bacillales</taxon>
        <taxon>Paenibacillaceae</taxon>
        <taxon>Paenibacillus</taxon>
    </lineage>
</organism>
<keyword evidence="10" id="KW-1185">Reference proteome</keyword>
<feature type="transmembrane region" description="Helical" evidence="8">
    <location>
        <begin position="99"/>
        <end position="118"/>
    </location>
</feature>
<feature type="transmembrane region" description="Helical" evidence="8">
    <location>
        <begin position="42"/>
        <end position="63"/>
    </location>
</feature>
<sequence length="326" mass="34518">MAAKLSRLRKALLSEYLVLYLCIVYFVGFMFINPIFATGDNLFNIFTSMLPLLVIAVGQTVVLITGGIDLSVTSIVALCSIVGGSLITSDGGALSGSPLATPLAIMITILLAAVIGWFNGFAVTQIKMPPFIVTLTLMMILSGIAIWYTRSLPVYNLPKSFTMLGKGSFYSIPNAAFIVGGAMLVIHFMLSKTLFGSWIYAIGRNAKTSEISGIQVNKMIIFVYVLSAICGAIGAILLTGRLETGSPVMAKGMFLDVVGAAVIGGTSLFGGKGKVLWTLFGVLFITLIDNSLNLMGFSYFTIMMIKGAIILGAALVDSLRGKLSAA</sequence>
<dbReference type="RefSeq" id="WP_131015013.1">
    <property type="nucleotide sequence ID" value="NZ_SIRE01000013.1"/>
</dbReference>
<feature type="transmembrane region" description="Helical" evidence="8">
    <location>
        <begin position="130"/>
        <end position="149"/>
    </location>
</feature>
<feature type="transmembrane region" description="Helical" evidence="8">
    <location>
        <begin position="248"/>
        <end position="268"/>
    </location>
</feature>
<comment type="subcellular location">
    <subcellularLocation>
        <location evidence="1">Cell membrane</location>
        <topology evidence="1">Multi-pass membrane protein</topology>
    </subcellularLocation>
</comment>
<evidence type="ECO:0000256" key="8">
    <source>
        <dbReference type="SAM" id="Phobius"/>
    </source>
</evidence>